<dbReference type="Proteomes" id="UP000823561">
    <property type="component" value="Chromosome 14"/>
</dbReference>
<evidence type="ECO:0000256" key="1">
    <source>
        <dbReference type="SAM" id="Coils"/>
    </source>
</evidence>
<feature type="compositionally biased region" description="Basic and acidic residues" evidence="2">
    <location>
        <begin position="412"/>
        <end position="425"/>
    </location>
</feature>
<organism evidence="3 4">
    <name type="scientific">Alosa alosa</name>
    <name type="common">allis shad</name>
    <dbReference type="NCBI Taxonomy" id="278164"/>
    <lineage>
        <taxon>Eukaryota</taxon>
        <taxon>Metazoa</taxon>
        <taxon>Chordata</taxon>
        <taxon>Craniata</taxon>
        <taxon>Vertebrata</taxon>
        <taxon>Euteleostomi</taxon>
        <taxon>Actinopterygii</taxon>
        <taxon>Neopterygii</taxon>
        <taxon>Teleostei</taxon>
        <taxon>Clupei</taxon>
        <taxon>Clupeiformes</taxon>
        <taxon>Clupeoidei</taxon>
        <taxon>Clupeidae</taxon>
        <taxon>Alosa</taxon>
    </lineage>
</organism>
<name>A0AAV6GBD1_9TELE</name>
<feature type="region of interest" description="Disordered" evidence="2">
    <location>
        <begin position="1"/>
        <end position="109"/>
    </location>
</feature>
<feature type="compositionally biased region" description="Polar residues" evidence="2">
    <location>
        <begin position="62"/>
        <end position="77"/>
    </location>
</feature>
<comment type="caution">
    <text evidence="3">The sequence shown here is derived from an EMBL/GenBank/DDBJ whole genome shotgun (WGS) entry which is preliminary data.</text>
</comment>
<feature type="region of interest" description="Disordered" evidence="2">
    <location>
        <begin position="207"/>
        <end position="236"/>
    </location>
</feature>
<gene>
    <name evidence="3" type="ORF">AALO_G00195670</name>
</gene>
<evidence type="ECO:0000256" key="2">
    <source>
        <dbReference type="SAM" id="MobiDB-lite"/>
    </source>
</evidence>
<feature type="coiled-coil region" evidence="1">
    <location>
        <begin position="343"/>
        <end position="370"/>
    </location>
</feature>
<feature type="compositionally biased region" description="Acidic residues" evidence="2">
    <location>
        <begin position="399"/>
        <end position="409"/>
    </location>
</feature>
<evidence type="ECO:0000313" key="3">
    <source>
        <dbReference type="EMBL" id="KAG5270712.1"/>
    </source>
</evidence>
<feature type="compositionally biased region" description="Basic and acidic residues" evidence="2">
    <location>
        <begin position="19"/>
        <end position="41"/>
    </location>
</feature>
<reference evidence="3" key="1">
    <citation type="submission" date="2020-10" db="EMBL/GenBank/DDBJ databases">
        <title>Chromosome-scale genome assembly of the Allis shad, Alosa alosa.</title>
        <authorList>
            <person name="Margot Z."/>
            <person name="Christophe K."/>
            <person name="Cabau C."/>
            <person name="Louis A."/>
            <person name="Berthelot C."/>
            <person name="Parey E."/>
            <person name="Roest Crollius H."/>
            <person name="Montfort J."/>
            <person name="Robinson-Rechavi M."/>
            <person name="Bucao C."/>
            <person name="Bouchez O."/>
            <person name="Gislard M."/>
            <person name="Lluch J."/>
            <person name="Milhes M."/>
            <person name="Lampietro C."/>
            <person name="Lopez Roques C."/>
            <person name="Donnadieu C."/>
            <person name="Braasch I."/>
            <person name="Desvignes T."/>
            <person name="Postlethwait J."/>
            <person name="Bobe J."/>
            <person name="Guiguen Y."/>
        </authorList>
    </citation>
    <scope>NUCLEOTIDE SEQUENCE</scope>
    <source>
        <strain evidence="3">M-15738</strain>
        <tissue evidence="3">Blood</tissue>
    </source>
</reference>
<feature type="compositionally biased region" description="Acidic residues" evidence="2">
    <location>
        <begin position="426"/>
        <end position="438"/>
    </location>
</feature>
<proteinExistence type="predicted"/>
<accession>A0AAV6GBD1</accession>
<keyword evidence="1" id="KW-0175">Coiled coil</keyword>
<feature type="region of interest" description="Disordered" evidence="2">
    <location>
        <begin position="399"/>
        <end position="483"/>
    </location>
</feature>
<dbReference type="AlphaFoldDB" id="A0AAV6GBD1"/>
<keyword evidence="4" id="KW-1185">Reference proteome</keyword>
<evidence type="ECO:0000313" key="4">
    <source>
        <dbReference type="Proteomes" id="UP000823561"/>
    </source>
</evidence>
<dbReference type="EMBL" id="JADWDJ010000014">
    <property type="protein sequence ID" value="KAG5270712.1"/>
    <property type="molecule type" value="Genomic_DNA"/>
</dbReference>
<sequence>MFTWVAKVVPQPPDPPVKLGEEEKPNPPPPEKKVVFKEEPPKAAPKPVKAKEEEVSEESSAQSGVLTWLSSGFSSALPQPPGSPRLTRANTVDDASGASKADEGQGSGVIGWIVQGIGKVVPQPDEKYKEETTAEPEETTEVTAAVEIQVKPSVQEMKDVPDAEPLPHIPVVELVSEDEGCEEESKVGPPSVIEWLKHGFEKVVPQPVDSHSEVSVKKPTVASPPPETSKTEEESMSSHVVGWFVSGFGRMIPQPVLKTAENGDAVHHVCLLQDPEDMVLEEVESDWDCDQKEHASAPCCSAMDGDAPQADQAMSLLQALPQLIPQVLAMQEQEDAKTQAVAMASLEERLQQQRLEAARIAEDLARQAAEMAVRQLEEDTGTPIAQLAEPDDGEQLPDIQEEENEEDPELQGLREDSEEENKTDSIVEVEEEPPEPEPEPERVPSPEPVAEEAPVTAQPQPASKEPTPPANEQEDTTEGGCGVPDSCSAVKGWVLSIPYTTQFLDRFNVLLKENDISLPKLPTLSPEIHELADEISQLPKQAHQCYLNVLHRLNTLYPLTA</sequence>
<protein>
    <submittedName>
        <fullName evidence="3">Uncharacterized protein</fullName>
    </submittedName>
</protein>